<dbReference type="HOGENOM" id="CLU_028458_2_0_1"/>
<name>A0A0D2HHX3_CLAB1</name>
<dbReference type="GeneID" id="27701963"/>
<keyword evidence="5" id="KW-1185">Reference proteome</keyword>
<sequence>MPPWESLDNAIYAPPITQKTLDYEGELCVVLGRDAEDVSDGEALDYVLGYTAGNDVSARTFQAPELSGYQFSFAKSFDGFAPMGPCIATKVAIPDPQNISFVTRVNGAVRQWSNTSNMIFNGRQVVAHLSQGTPCAKDPSS</sequence>
<dbReference type="PANTHER" id="PTHR11820:SF7">
    <property type="entry name" value="ACYLPYRUVASE FAHD1, MITOCHONDRIAL"/>
    <property type="match status" value="1"/>
</dbReference>
<dbReference type="Gene3D" id="3.90.850.10">
    <property type="entry name" value="Fumarylacetoacetase-like, C-terminal domain"/>
    <property type="match status" value="1"/>
</dbReference>
<dbReference type="InterPro" id="IPR036663">
    <property type="entry name" value="Fumarylacetoacetase_C_sf"/>
</dbReference>
<dbReference type="Pfam" id="PF01557">
    <property type="entry name" value="FAA_hydrolase"/>
    <property type="match status" value="1"/>
</dbReference>
<dbReference type="InterPro" id="IPR011234">
    <property type="entry name" value="Fumarylacetoacetase-like_C"/>
</dbReference>
<dbReference type="AlphaFoldDB" id="A0A0D2HHX3"/>
<dbReference type="OrthoDB" id="411064at2759"/>
<feature type="domain" description="Fumarylacetoacetase-like C-terminal" evidence="3">
    <location>
        <begin position="10"/>
        <end position="133"/>
    </location>
</feature>
<dbReference type="PANTHER" id="PTHR11820">
    <property type="entry name" value="ACYLPYRUVASE"/>
    <property type="match status" value="1"/>
</dbReference>
<proteinExistence type="inferred from homology"/>
<dbReference type="SUPFAM" id="SSF56529">
    <property type="entry name" value="FAH"/>
    <property type="match status" value="1"/>
</dbReference>
<evidence type="ECO:0000256" key="2">
    <source>
        <dbReference type="ARBA" id="ARBA00022723"/>
    </source>
</evidence>
<reference evidence="4" key="1">
    <citation type="submission" date="2015-01" db="EMBL/GenBank/DDBJ databases">
        <title>The Genome Sequence of Cladophialophora bantiana CBS 173.52.</title>
        <authorList>
            <consortium name="The Broad Institute Genomics Platform"/>
            <person name="Cuomo C."/>
            <person name="de Hoog S."/>
            <person name="Gorbushina A."/>
            <person name="Stielow B."/>
            <person name="Teixiera M."/>
            <person name="Abouelleil A."/>
            <person name="Chapman S.B."/>
            <person name="Priest M."/>
            <person name="Young S.K."/>
            <person name="Wortman J."/>
            <person name="Nusbaum C."/>
            <person name="Birren B."/>
        </authorList>
    </citation>
    <scope>NUCLEOTIDE SEQUENCE [LARGE SCALE GENOMIC DNA]</scope>
    <source>
        <strain evidence="4">CBS 173.52</strain>
    </source>
</reference>
<dbReference type="GO" id="GO:0018773">
    <property type="term" value="F:acetylpyruvate hydrolase activity"/>
    <property type="evidence" value="ECO:0007669"/>
    <property type="project" value="TreeGrafter"/>
</dbReference>
<dbReference type="EMBL" id="KN846993">
    <property type="protein sequence ID" value="KIW90390.1"/>
    <property type="molecule type" value="Genomic_DNA"/>
</dbReference>
<dbReference type="GO" id="GO:0046872">
    <property type="term" value="F:metal ion binding"/>
    <property type="evidence" value="ECO:0007669"/>
    <property type="project" value="UniProtKB-KW"/>
</dbReference>
<dbReference type="Proteomes" id="UP000053789">
    <property type="component" value="Unassembled WGS sequence"/>
</dbReference>
<evidence type="ECO:0000313" key="4">
    <source>
        <dbReference type="EMBL" id="KIW90390.1"/>
    </source>
</evidence>
<evidence type="ECO:0000256" key="1">
    <source>
        <dbReference type="ARBA" id="ARBA00010211"/>
    </source>
</evidence>
<evidence type="ECO:0000313" key="5">
    <source>
        <dbReference type="Proteomes" id="UP000053789"/>
    </source>
</evidence>
<dbReference type="VEuPathDB" id="FungiDB:Z519_09035"/>
<evidence type="ECO:0000259" key="3">
    <source>
        <dbReference type="Pfam" id="PF01557"/>
    </source>
</evidence>
<accession>A0A0D2HHX3</accession>
<organism evidence="4 5">
    <name type="scientific">Cladophialophora bantiana (strain ATCC 10958 / CBS 173.52 / CDC B-1940 / NIH 8579)</name>
    <name type="common">Xylohypha bantiana</name>
    <dbReference type="NCBI Taxonomy" id="1442370"/>
    <lineage>
        <taxon>Eukaryota</taxon>
        <taxon>Fungi</taxon>
        <taxon>Dikarya</taxon>
        <taxon>Ascomycota</taxon>
        <taxon>Pezizomycotina</taxon>
        <taxon>Eurotiomycetes</taxon>
        <taxon>Chaetothyriomycetidae</taxon>
        <taxon>Chaetothyriales</taxon>
        <taxon>Herpotrichiellaceae</taxon>
        <taxon>Cladophialophora</taxon>
    </lineage>
</organism>
<comment type="similarity">
    <text evidence="1">Belongs to the FAH family.</text>
</comment>
<protein>
    <recommendedName>
        <fullName evidence="3">Fumarylacetoacetase-like C-terminal domain-containing protein</fullName>
    </recommendedName>
</protein>
<dbReference type="RefSeq" id="XP_016617059.1">
    <property type="nucleotide sequence ID" value="XM_016766761.1"/>
</dbReference>
<gene>
    <name evidence="4" type="ORF">Z519_09035</name>
</gene>
<keyword evidence="2" id="KW-0479">Metal-binding</keyword>